<gene>
    <name evidence="1" type="ORF">JCM19538_1532</name>
</gene>
<dbReference type="Gene3D" id="3.40.50.150">
    <property type="entry name" value="Vaccinia Virus protein VP39"/>
    <property type="match status" value="1"/>
</dbReference>
<evidence type="ECO:0008006" key="3">
    <source>
        <dbReference type="Google" id="ProtNLM"/>
    </source>
</evidence>
<dbReference type="AlphaFoldDB" id="A0A098LTZ8"/>
<sequence>MISKKIAKHRLILERRLYQNSTLKSVSAIDNQTLKHIVSAFKAVKNKSYTKEDLNAFSRCENYRNNLLKDSRVVTYEVFSLNQTALVSDICKKAASKAKWCEFLYMIAKHTNNPKVLEIGTNLGVSGAYILEAINAKNGYFVTMEGLPKLCEIASQKFATISHDSNFEVVEGLYDDTFPKVMSKNIAFNLLFIDGNHKKTPTLEYFNTLKSKISSPALFVFDDIYWSNEMKEAWQIIINDNDVNFSIDLYEQGLVVIDKNETLDKKHFELHLSY</sequence>
<comment type="caution">
    <text evidence="1">The sequence shown here is derived from an EMBL/GenBank/DDBJ whole genome shotgun (WGS) entry which is preliminary data.</text>
</comment>
<proteinExistence type="predicted"/>
<dbReference type="Proteomes" id="UP000030184">
    <property type="component" value="Unassembled WGS sequence"/>
</dbReference>
<dbReference type="SUPFAM" id="SSF53335">
    <property type="entry name" value="S-adenosyl-L-methionine-dependent methyltransferases"/>
    <property type="match status" value="1"/>
</dbReference>
<name>A0A098LTZ8_9FLAO</name>
<keyword evidence="2" id="KW-1185">Reference proteome</keyword>
<dbReference type="Pfam" id="PF13578">
    <property type="entry name" value="Methyltransf_24"/>
    <property type="match status" value="1"/>
</dbReference>
<dbReference type="RefSeq" id="WP_045372209.1">
    <property type="nucleotide sequence ID" value="NZ_BBNY01000059.1"/>
</dbReference>
<dbReference type="OrthoDB" id="5464618at2"/>
<dbReference type="InterPro" id="IPR029063">
    <property type="entry name" value="SAM-dependent_MTases_sf"/>
</dbReference>
<reference evidence="2" key="1">
    <citation type="journal article" date="2014" name="Genome Announc.">
        <title>Draft Genome Sequence of Marine Flavobacterium Jejuia pallidilutea Strain 11shimoA1 and Pigmentation Mutants.</title>
        <authorList>
            <person name="Takatani N."/>
            <person name="Nakanishi M."/>
            <person name="Meirelles P."/>
            <person name="Mino S."/>
            <person name="Suda W."/>
            <person name="Oshima K."/>
            <person name="Hattori M."/>
            <person name="Ohkuma M."/>
            <person name="Hosokawa M."/>
            <person name="Miyashita K."/>
            <person name="Thompson F.L."/>
            <person name="Niwa A."/>
            <person name="Sawabe T."/>
            <person name="Sawabe T."/>
        </authorList>
    </citation>
    <scope>NUCLEOTIDE SEQUENCE [LARGE SCALE GENOMIC DNA]</scope>
    <source>
        <strain evidence="2">JCM 19538</strain>
    </source>
</reference>
<protein>
    <recommendedName>
        <fullName evidence="3">O-methyltransferase YrrM</fullName>
    </recommendedName>
</protein>
<evidence type="ECO:0000313" key="1">
    <source>
        <dbReference type="EMBL" id="GAL89882.1"/>
    </source>
</evidence>
<dbReference type="EMBL" id="BBNY01000059">
    <property type="protein sequence ID" value="GAL89882.1"/>
    <property type="molecule type" value="Genomic_DNA"/>
</dbReference>
<accession>A0A098LTZ8</accession>
<organism evidence="1 2">
    <name type="scientific">Jejuia pallidilutea</name>
    <dbReference type="NCBI Taxonomy" id="504487"/>
    <lineage>
        <taxon>Bacteria</taxon>
        <taxon>Pseudomonadati</taxon>
        <taxon>Bacteroidota</taxon>
        <taxon>Flavobacteriia</taxon>
        <taxon>Flavobacteriales</taxon>
        <taxon>Flavobacteriaceae</taxon>
        <taxon>Jejuia</taxon>
    </lineage>
</organism>
<evidence type="ECO:0000313" key="2">
    <source>
        <dbReference type="Proteomes" id="UP000030184"/>
    </source>
</evidence>